<comment type="function">
    <text evidence="7">Catalyzes the oxidation of glucose 6-phosphate to 6-phosphogluconolactone.</text>
</comment>
<keyword evidence="4 7" id="KW-0521">NADP</keyword>
<dbReference type="EMBL" id="UHDO01000002">
    <property type="protein sequence ID" value="SUN15226.1"/>
    <property type="molecule type" value="Genomic_DNA"/>
</dbReference>
<feature type="binding site" evidence="7">
    <location>
        <position position="181"/>
    </location>
    <ligand>
        <name>substrate</name>
    </ligand>
</feature>
<comment type="caution">
    <text evidence="7">Lacks conserved residue(s) required for the propagation of feature annotation.</text>
</comment>
<dbReference type="Gene3D" id="3.40.50.720">
    <property type="entry name" value="NAD(P)-binding Rossmann-like Domain"/>
    <property type="match status" value="1"/>
</dbReference>
<comment type="catalytic activity">
    <reaction evidence="7">
        <text>D-glucose 6-phosphate + NADP(+) = 6-phospho-D-glucono-1,5-lactone + NADPH + H(+)</text>
        <dbReference type="Rhea" id="RHEA:15841"/>
        <dbReference type="ChEBI" id="CHEBI:15378"/>
        <dbReference type="ChEBI" id="CHEBI:57783"/>
        <dbReference type="ChEBI" id="CHEBI:57955"/>
        <dbReference type="ChEBI" id="CHEBI:58349"/>
        <dbReference type="ChEBI" id="CHEBI:61548"/>
        <dbReference type="EC" id="1.1.1.49"/>
    </reaction>
</comment>
<dbReference type="GeneID" id="93721870"/>
<comment type="similarity">
    <text evidence="2 7">Belongs to the glucose-6-phosphate dehydrogenase family.</text>
</comment>
<dbReference type="SUPFAM" id="SSF55347">
    <property type="entry name" value="Glyceraldehyde-3-phosphate dehydrogenase-like, C-terminal domain"/>
    <property type="match status" value="1"/>
</dbReference>
<evidence type="ECO:0000256" key="5">
    <source>
        <dbReference type="ARBA" id="ARBA00023002"/>
    </source>
</evidence>
<dbReference type="InterPro" id="IPR022675">
    <property type="entry name" value="G6P_DH_C"/>
</dbReference>
<dbReference type="Pfam" id="PF02781">
    <property type="entry name" value="G6PD_C"/>
    <property type="match status" value="1"/>
</dbReference>
<dbReference type="Pfam" id="PF00479">
    <property type="entry name" value="G6PD_N"/>
    <property type="match status" value="1"/>
</dbReference>
<dbReference type="NCBIfam" id="TIGR00871">
    <property type="entry name" value="zwf"/>
    <property type="match status" value="1"/>
</dbReference>
<dbReference type="EC" id="1.1.1.49" evidence="7"/>
<dbReference type="RefSeq" id="WP_002449615.1">
    <property type="nucleotide sequence ID" value="NZ_PPQT01000008.1"/>
</dbReference>
<dbReference type="GO" id="GO:0050661">
    <property type="term" value="F:NADP binding"/>
    <property type="evidence" value="ECO:0007669"/>
    <property type="project" value="UniProtKB-UniRule"/>
</dbReference>
<evidence type="ECO:0000313" key="10">
    <source>
        <dbReference type="EMBL" id="SUN15226.1"/>
    </source>
</evidence>
<feature type="binding site" evidence="7">
    <location>
        <position position="234"/>
    </location>
    <ligand>
        <name>substrate</name>
    </ligand>
</feature>
<feature type="active site" description="Proton acceptor" evidence="7">
    <location>
        <position position="239"/>
    </location>
</feature>
<evidence type="ECO:0000256" key="1">
    <source>
        <dbReference type="ARBA" id="ARBA00004937"/>
    </source>
</evidence>
<dbReference type="InterPro" id="IPR022674">
    <property type="entry name" value="G6P_DH_NAD-bd"/>
</dbReference>
<feature type="domain" description="Glucose-6-phosphate dehydrogenase C-terminal" evidence="9">
    <location>
        <begin position="190"/>
        <end position="483"/>
    </location>
</feature>
<organism evidence="10 11">
    <name type="scientific">Staphylococcus petrasii</name>
    <dbReference type="NCBI Taxonomy" id="1276936"/>
    <lineage>
        <taxon>Bacteria</taxon>
        <taxon>Bacillati</taxon>
        <taxon>Bacillota</taxon>
        <taxon>Bacilli</taxon>
        <taxon>Bacillales</taxon>
        <taxon>Staphylococcaceae</taxon>
        <taxon>Staphylococcus</taxon>
    </lineage>
</organism>
<keyword evidence="3 7" id="KW-0313">Glucose metabolism</keyword>
<name>A0A380IVV4_9STAP</name>
<evidence type="ECO:0000313" key="11">
    <source>
        <dbReference type="Proteomes" id="UP000254047"/>
    </source>
</evidence>
<dbReference type="InterPro" id="IPR036291">
    <property type="entry name" value="NAD(P)-bd_dom_sf"/>
</dbReference>
<protein>
    <recommendedName>
        <fullName evidence="7">Glucose-6-phosphate 1-dehydrogenase</fullName>
        <shortName evidence="7">G6PD</shortName>
        <ecNumber evidence="7">1.1.1.49</ecNumber>
    </recommendedName>
</protein>
<proteinExistence type="inferred from homology"/>
<dbReference type="PANTHER" id="PTHR23429">
    <property type="entry name" value="GLUCOSE-6-PHOSPHATE 1-DEHYDROGENASE G6PD"/>
    <property type="match status" value="1"/>
</dbReference>
<dbReference type="GO" id="GO:0006006">
    <property type="term" value="P:glucose metabolic process"/>
    <property type="evidence" value="ECO:0007669"/>
    <property type="project" value="UniProtKB-KW"/>
</dbReference>
<sequence length="486" mass="56884">MDKNLSSLITIFGGTGDLSYRKLLPSIFNLYKKGHFKKLVIISTGLEDISDEEYRSKVKQILLSQENFEMVNLFLDNIFYFQQNVEDKTSWNKLKELSNDIDKKYCLDGNRLFYLAMNPQFFKIITQSISQSGLSDTNGFSRLIIEKPFGKDLKSAEDLNKHIRQYFKEEEIFRIDHYLGKEMVQNIESLRFGNTIFEPLWNNKYISNVQITLSETLGIEDRGQYYDSTGALKDMVQNHALQILTLIAMEKPESRNSKDIRLKKIELLNNIKFLKGADVHKYFVRGQYINGIINETPIMSYHEEKGVNSDSTTETFVAGKLLINNDRWKGTPFYIRTGKRLNKKAIEVVIEFKKLNSKLIYENDNEDVDCNLMVINIEPNAQISLYIYENKSTRNNRNHNIQIYNLIDKKQVVDAYESLICDALIGNQTNFVHWEELKHSWEFIDYISTEWKKSNVTIPQYKPGSFGPKESDQLLKQDNFEWWNNL</sequence>
<evidence type="ECO:0000259" key="8">
    <source>
        <dbReference type="Pfam" id="PF00479"/>
    </source>
</evidence>
<evidence type="ECO:0000256" key="4">
    <source>
        <dbReference type="ARBA" id="ARBA00022857"/>
    </source>
</evidence>
<evidence type="ECO:0000256" key="3">
    <source>
        <dbReference type="ARBA" id="ARBA00022526"/>
    </source>
</evidence>
<keyword evidence="6 7" id="KW-0119">Carbohydrate metabolism</keyword>
<accession>A0A380IVV4</accession>
<dbReference type="PANTHER" id="PTHR23429:SF0">
    <property type="entry name" value="GLUCOSE-6-PHOSPHATE 1-DEHYDROGENASE"/>
    <property type="match status" value="1"/>
</dbReference>
<dbReference type="GO" id="GO:0005829">
    <property type="term" value="C:cytosol"/>
    <property type="evidence" value="ECO:0007669"/>
    <property type="project" value="TreeGrafter"/>
</dbReference>
<dbReference type="GeneID" id="93781951"/>
<keyword evidence="5 7" id="KW-0560">Oxidoreductase</keyword>
<dbReference type="SUPFAM" id="SSF51735">
    <property type="entry name" value="NAD(P)-binding Rossmann-fold domains"/>
    <property type="match status" value="1"/>
</dbReference>
<dbReference type="PROSITE" id="PS00069">
    <property type="entry name" value="G6P_DEHYDROGENASE"/>
    <property type="match status" value="1"/>
</dbReference>
<evidence type="ECO:0000256" key="6">
    <source>
        <dbReference type="ARBA" id="ARBA00023277"/>
    </source>
</evidence>
<dbReference type="HAMAP" id="MF_00966">
    <property type="entry name" value="G6PD"/>
    <property type="match status" value="1"/>
</dbReference>
<dbReference type="AlphaFoldDB" id="A0A380IVV4"/>
<dbReference type="Gene3D" id="3.30.360.10">
    <property type="entry name" value="Dihydrodipicolinate Reductase, domain 2"/>
    <property type="match status" value="1"/>
</dbReference>
<reference evidence="10 11" key="1">
    <citation type="submission" date="2018-06" db="EMBL/GenBank/DDBJ databases">
        <authorList>
            <consortium name="Pathogen Informatics"/>
            <person name="Doyle S."/>
        </authorList>
    </citation>
    <scope>NUCLEOTIDE SEQUENCE [LARGE SCALE GENOMIC DNA]</scope>
    <source>
        <strain evidence="10 11">NCTC13830</strain>
    </source>
</reference>
<gene>
    <name evidence="10" type="primary">zwf_2</name>
    <name evidence="7" type="synonym">zwf</name>
    <name evidence="10" type="ORF">NCTC13830_02703</name>
</gene>
<dbReference type="GO" id="GO:0009051">
    <property type="term" value="P:pentose-phosphate shunt, oxidative branch"/>
    <property type="evidence" value="ECO:0007669"/>
    <property type="project" value="TreeGrafter"/>
</dbReference>
<dbReference type="UniPathway" id="UPA00115">
    <property type="reaction ID" value="UER00408"/>
</dbReference>
<feature type="binding site" evidence="7">
    <location>
        <position position="344"/>
    </location>
    <ligand>
        <name>substrate</name>
    </ligand>
</feature>
<feature type="binding site" evidence="7">
    <location>
        <position position="177"/>
    </location>
    <ligand>
        <name>substrate</name>
    </ligand>
</feature>
<feature type="domain" description="Glucose-6-phosphate dehydrogenase NAD-binding" evidence="8">
    <location>
        <begin position="11"/>
        <end position="186"/>
    </location>
</feature>
<evidence type="ECO:0000256" key="2">
    <source>
        <dbReference type="ARBA" id="ARBA00009975"/>
    </source>
</evidence>
<dbReference type="OrthoDB" id="9802739at2"/>
<feature type="binding site" evidence="7">
    <location>
        <position position="215"/>
    </location>
    <ligand>
        <name>substrate</name>
    </ligand>
</feature>
<dbReference type="InterPro" id="IPR019796">
    <property type="entry name" value="G6P_DH_AS"/>
</dbReference>
<evidence type="ECO:0000256" key="7">
    <source>
        <dbReference type="HAMAP-Rule" id="MF_00966"/>
    </source>
</evidence>
<dbReference type="Proteomes" id="UP000254047">
    <property type="component" value="Unassembled WGS sequence"/>
</dbReference>
<comment type="pathway">
    <text evidence="1 7">Carbohydrate degradation; pentose phosphate pathway; D-ribulose 5-phosphate from D-glucose 6-phosphate (oxidative stage): step 1/3.</text>
</comment>
<feature type="binding site" evidence="7">
    <location>
        <position position="339"/>
    </location>
    <ligand>
        <name>substrate</name>
    </ligand>
</feature>
<dbReference type="PIRSF" id="PIRSF000110">
    <property type="entry name" value="G6PD"/>
    <property type="match status" value="1"/>
</dbReference>
<dbReference type="InterPro" id="IPR001282">
    <property type="entry name" value="G6P_DH"/>
</dbReference>
<feature type="binding site" evidence="7">
    <location>
        <position position="147"/>
    </location>
    <ligand>
        <name>NADP(+)</name>
        <dbReference type="ChEBI" id="CHEBI:58349"/>
    </ligand>
</feature>
<evidence type="ECO:0000259" key="9">
    <source>
        <dbReference type="Pfam" id="PF02781"/>
    </source>
</evidence>
<dbReference type="GO" id="GO:0004345">
    <property type="term" value="F:glucose-6-phosphate dehydrogenase activity"/>
    <property type="evidence" value="ECO:0007669"/>
    <property type="project" value="UniProtKB-UniRule"/>
</dbReference>
<dbReference type="PRINTS" id="PR00079">
    <property type="entry name" value="G6PDHDRGNASE"/>
</dbReference>